<evidence type="ECO:0000313" key="10">
    <source>
        <dbReference type="EMBL" id="KQK17968.1"/>
    </source>
</evidence>
<dbReference type="GO" id="GO:0006355">
    <property type="term" value="P:regulation of DNA-templated transcription"/>
    <property type="evidence" value="ECO:0007669"/>
    <property type="project" value="InterPro"/>
</dbReference>
<proteinExistence type="inferred from homology"/>
<dbReference type="InterPro" id="IPR009057">
    <property type="entry name" value="Homeodomain-like_sf"/>
</dbReference>
<accession>I1GXY4</accession>
<dbReference type="AlphaFoldDB" id="I1GXY4"/>
<feature type="domain" description="Homeobox" evidence="9">
    <location>
        <begin position="418"/>
        <end position="481"/>
    </location>
</feature>
<evidence type="ECO:0000313" key="12">
    <source>
        <dbReference type="Proteomes" id="UP000008810"/>
    </source>
</evidence>
<evidence type="ECO:0000256" key="7">
    <source>
        <dbReference type="ARBA" id="ARBA00023242"/>
    </source>
</evidence>
<dbReference type="KEGG" id="bdi:100833334"/>
<sequence length="509" mass="55405">MSSSDPSYQQLGLDAISTCFIPSSSGSMMMCSSEAPFFHPSIVVPHDASFLSGSGSGVGADVAAHYNYMANDAMETDEDAYAGAESCSTVHSMSMLPAFAAGPLGFFQYGGPADVTIAQPPSRMSKLITGEPHCNSWLYDGPSAVSIHEPYYLAPFSGAGSFPAASGLSLRLGAALSSSVTMASLPEQSSDVSCSGLTHANSEGFGYQQQPETTVKAHAESDDGMPMPFQLPPYPEMYSTPPQLSQVLPRSRYAHVAQELLNGFAACLLNDVADHNISDFGPGNGGIGSEASSNKLMLPSIEQRQDDVRGDLLRLLQLMDQRCNRCFDDIQATASRFSSMVAHSGGGGGGGAIVAAPRFAHRAVWATYQRLRKRITGMMVAVAQREQQPSSLADKERRWESSFIQKHWALQQLRRGDQQSWRPQRGLPEKSVAVLKAWMFENFLRPYPKDNEKDMLAARSGLSRSQVSNWFINARVRLWKPMIEEMYEELKRSSGGREVEHLSSKDVVC</sequence>
<dbReference type="PANTHER" id="PTHR11850">
    <property type="entry name" value="HOMEOBOX PROTEIN TRANSCRIPTION FACTORS"/>
    <property type="match status" value="1"/>
</dbReference>
<dbReference type="OrthoDB" id="10056939at2759"/>
<dbReference type="EnsemblPlants" id="KQK17968">
    <property type="protein sequence ID" value="KQK17968"/>
    <property type="gene ID" value="BRADI_1g37800v3"/>
</dbReference>
<dbReference type="Pfam" id="PF05920">
    <property type="entry name" value="Homeobox_KN"/>
    <property type="match status" value="1"/>
</dbReference>
<dbReference type="InterPro" id="IPR050224">
    <property type="entry name" value="TALE_homeobox"/>
</dbReference>
<dbReference type="InterPro" id="IPR001356">
    <property type="entry name" value="HD"/>
</dbReference>
<keyword evidence="3" id="KW-0805">Transcription regulation</keyword>
<evidence type="ECO:0000256" key="6">
    <source>
        <dbReference type="ARBA" id="ARBA00023163"/>
    </source>
</evidence>
<evidence type="ECO:0000313" key="11">
    <source>
        <dbReference type="EnsemblPlants" id="KQK17968"/>
    </source>
</evidence>
<protein>
    <recommendedName>
        <fullName evidence="9">Homeobox domain-containing protein</fullName>
    </recommendedName>
</protein>
<dbReference type="InterPro" id="IPR006563">
    <property type="entry name" value="POX_dom"/>
</dbReference>
<keyword evidence="5 8" id="KW-0371">Homeobox</keyword>
<evidence type="ECO:0000256" key="8">
    <source>
        <dbReference type="PROSITE-ProRule" id="PRU00108"/>
    </source>
</evidence>
<dbReference type="GO" id="GO:0005634">
    <property type="term" value="C:nucleus"/>
    <property type="evidence" value="ECO:0000318"/>
    <property type="project" value="GO_Central"/>
</dbReference>
<dbReference type="Gramene" id="KQK17968">
    <property type="protein sequence ID" value="KQK17968"/>
    <property type="gene ID" value="BRADI_1g37800v3"/>
</dbReference>
<feature type="DNA-binding region" description="Homeobox" evidence="8">
    <location>
        <begin position="420"/>
        <end position="482"/>
    </location>
</feature>
<keyword evidence="6" id="KW-0804">Transcription</keyword>
<dbReference type="InterPro" id="IPR008422">
    <property type="entry name" value="KN_HD"/>
</dbReference>
<dbReference type="Proteomes" id="UP000008810">
    <property type="component" value="Chromosome 1"/>
</dbReference>
<reference evidence="10" key="2">
    <citation type="submission" date="2017-06" db="EMBL/GenBank/DDBJ databases">
        <title>WGS assembly of Brachypodium distachyon.</title>
        <authorList>
            <consortium name="The International Brachypodium Initiative"/>
            <person name="Lucas S."/>
            <person name="Harmon-Smith M."/>
            <person name="Lail K."/>
            <person name="Tice H."/>
            <person name="Grimwood J."/>
            <person name="Bruce D."/>
            <person name="Barry K."/>
            <person name="Shu S."/>
            <person name="Lindquist E."/>
            <person name="Wang M."/>
            <person name="Pitluck S."/>
            <person name="Vogel J.P."/>
            <person name="Garvin D.F."/>
            <person name="Mockler T.C."/>
            <person name="Schmutz J."/>
            <person name="Rokhsar D."/>
            <person name="Bevan M.W."/>
        </authorList>
    </citation>
    <scope>NUCLEOTIDE SEQUENCE</scope>
    <source>
        <strain evidence="10">Bd21</strain>
    </source>
</reference>
<dbReference type="GeneID" id="100833334"/>
<evidence type="ECO:0000256" key="4">
    <source>
        <dbReference type="ARBA" id="ARBA00023125"/>
    </source>
</evidence>
<reference evidence="11" key="3">
    <citation type="submission" date="2018-08" db="UniProtKB">
        <authorList>
            <consortium name="EnsemblPlants"/>
        </authorList>
    </citation>
    <scope>IDENTIFICATION</scope>
    <source>
        <strain evidence="11">cv. Bd21</strain>
    </source>
</reference>
<dbReference type="GO" id="GO:0003677">
    <property type="term" value="F:DNA binding"/>
    <property type="evidence" value="ECO:0007669"/>
    <property type="project" value="UniProtKB-UniRule"/>
</dbReference>
<keyword evidence="4 8" id="KW-0238">DNA-binding</keyword>
<name>I1GXY4_BRADI</name>
<comment type="subcellular location">
    <subcellularLocation>
        <location evidence="1 8">Nucleus</location>
    </subcellularLocation>
</comment>
<evidence type="ECO:0000256" key="5">
    <source>
        <dbReference type="ARBA" id="ARBA00023155"/>
    </source>
</evidence>
<dbReference type="PROSITE" id="PS50071">
    <property type="entry name" value="HOMEOBOX_2"/>
    <property type="match status" value="1"/>
</dbReference>
<comment type="similarity">
    <text evidence="2">Belongs to the TALE/BELL homeobox family.</text>
</comment>
<dbReference type="SUPFAM" id="SSF46689">
    <property type="entry name" value="Homeodomain-like"/>
    <property type="match status" value="1"/>
</dbReference>
<keyword evidence="7 8" id="KW-0539">Nucleus</keyword>
<dbReference type="EMBL" id="CM000880">
    <property type="protein sequence ID" value="KQK17968.1"/>
    <property type="molecule type" value="Genomic_DNA"/>
</dbReference>
<dbReference type="OMA" id="YMANDAM"/>
<keyword evidence="12" id="KW-1185">Reference proteome</keyword>
<evidence type="ECO:0000256" key="2">
    <source>
        <dbReference type="ARBA" id="ARBA00006454"/>
    </source>
</evidence>
<dbReference type="Pfam" id="PF07526">
    <property type="entry name" value="POX"/>
    <property type="match status" value="1"/>
</dbReference>
<dbReference type="Gene3D" id="1.10.10.60">
    <property type="entry name" value="Homeodomain-like"/>
    <property type="match status" value="1"/>
</dbReference>
<dbReference type="SMART" id="SM00389">
    <property type="entry name" value="HOX"/>
    <property type="match status" value="1"/>
</dbReference>
<dbReference type="CDD" id="cd00086">
    <property type="entry name" value="homeodomain"/>
    <property type="match status" value="1"/>
</dbReference>
<dbReference type="RefSeq" id="XP_010227597.1">
    <property type="nucleotide sequence ID" value="XM_010229295.3"/>
</dbReference>
<organism evidence="11">
    <name type="scientific">Brachypodium distachyon</name>
    <name type="common">Purple false brome</name>
    <name type="synonym">Trachynia distachya</name>
    <dbReference type="NCBI Taxonomy" id="15368"/>
    <lineage>
        <taxon>Eukaryota</taxon>
        <taxon>Viridiplantae</taxon>
        <taxon>Streptophyta</taxon>
        <taxon>Embryophyta</taxon>
        <taxon>Tracheophyta</taxon>
        <taxon>Spermatophyta</taxon>
        <taxon>Magnoliopsida</taxon>
        <taxon>Liliopsida</taxon>
        <taxon>Poales</taxon>
        <taxon>Poaceae</taxon>
        <taxon>BOP clade</taxon>
        <taxon>Pooideae</taxon>
        <taxon>Stipodae</taxon>
        <taxon>Brachypodieae</taxon>
        <taxon>Brachypodium</taxon>
    </lineage>
</organism>
<reference evidence="10 11" key="1">
    <citation type="journal article" date="2010" name="Nature">
        <title>Genome sequencing and analysis of the model grass Brachypodium distachyon.</title>
        <authorList>
            <consortium name="International Brachypodium Initiative"/>
        </authorList>
    </citation>
    <scope>NUCLEOTIDE SEQUENCE [LARGE SCALE GENOMIC DNA]</scope>
    <source>
        <strain evidence="10">Bd21</strain>
        <strain evidence="11">cv. Bd21</strain>
    </source>
</reference>
<dbReference type="eggNOG" id="KOG0773">
    <property type="taxonomic scope" value="Eukaryota"/>
</dbReference>
<evidence type="ECO:0000256" key="1">
    <source>
        <dbReference type="ARBA" id="ARBA00004123"/>
    </source>
</evidence>
<dbReference type="HOGENOM" id="CLU_031764_0_0_1"/>
<evidence type="ECO:0000256" key="3">
    <source>
        <dbReference type="ARBA" id="ARBA00023015"/>
    </source>
</evidence>
<gene>
    <name evidence="11" type="primary">LOC100833334</name>
    <name evidence="10" type="ORF">BRADI_1g37800v3</name>
</gene>
<dbReference type="STRING" id="15368.I1GXY4"/>
<evidence type="ECO:0000259" key="9">
    <source>
        <dbReference type="PROSITE" id="PS50071"/>
    </source>
</evidence>